<dbReference type="SMART" id="SM00421">
    <property type="entry name" value="HTH_LUXR"/>
    <property type="match status" value="1"/>
</dbReference>
<name>A0A3P1SDL6_9ACTO</name>
<dbReference type="RefSeq" id="WP_124870239.1">
    <property type="nucleotide sequence ID" value="NZ_RQZF01000005.1"/>
</dbReference>
<proteinExistence type="predicted"/>
<keyword evidence="6" id="KW-1185">Reference proteome</keyword>
<evidence type="ECO:0000313" key="6">
    <source>
        <dbReference type="Proteomes" id="UP000280444"/>
    </source>
</evidence>
<evidence type="ECO:0000256" key="2">
    <source>
        <dbReference type="ARBA" id="ARBA00023125"/>
    </source>
</evidence>
<evidence type="ECO:0000256" key="1">
    <source>
        <dbReference type="ARBA" id="ARBA00022553"/>
    </source>
</evidence>
<accession>A0A3P1SDL6</accession>
<dbReference type="SUPFAM" id="SSF46894">
    <property type="entry name" value="C-terminal effector domain of the bipartite response regulators"/>
    <property type="match status" value="1"/>
</dbReference>
<dbReference type="SUPFAM" id="SSF52172">
    <property type="entry name" value="CheY-like"/>
    <property type="match status" value="1"/>
</dbReference>
<evidence type="ECO:0000259" key="4">
    <source>
        <dbReference type="PROSITE" id="PS50110"/>
    </source>
</evidence>
<dbReference type="GO" id="GO:0003677">
    <property type="term" value="F:DNA binding"/>
    <property type="evidence" value="ECO:0007669"/>
    <property type="project" value="UniProtKB-KW"/>
</dbReference>
<dbReference type="AlphaFoldDB" id="A0A3P1SDL6"/>
<dbReference type="OrthoDB" id="9808843at2"/>
<dbReference type="InterPro" id="IPR058245">
    <property type="entry name" value="NreC/VraR/RcsB-like_REC"/>
</dbReference>
<reference evidence="5 6" key="1">
    <citation type="submission" date="2018-11" db="EMBL/GenBank/DDBJ databases">
        <title>Genomes From Bacteria Associated with the Canine Oral Cavity: a Test Case for Automated Genome-Based Taxonomic Assignment.</title>
        <authorList>
            <person name="Coil D.A."/>
            <person name="Jospin G."/>
            <person name="Darling A.E."/>
            <person name="Wallis C."/>
            <person name="Davis I.J."/>
            <person name="Harris S."/>
            <person name="Eisen J.A."/>
            <person name="Holcombe L.J."/>
            <person name="O'Flynn C."/>
        </authorList>
    </citation>
    <scope>NUCLEOTIDE SEQUENCE [LARGE SCALE GENOMIC DNA]</scope>
    <source>
        <strain evidence="5 6">OH770</strain>
    </source>
</reference>
<dbReference type="InterPro" id="IPR000792">
    <property type="entry name" value="Tscrpt_reg_LuxR_C"/>
</dbReference>
<gene>
    <name evidence="5" type="ORF">EII11_06230</name>
</gene>
<dbReference type="SMART" id="SM00448">
    <property type="entry name" value="REC"/>
    <property type="match status" value="1"/>
</dbReference>
<dbReference type="PANTHER" id="PTHR43214:SF42">
    <property type="entry name" value="TRANSCRIPTIONAL REGULATORY PROTEIN DESR"/>
    <property type="match status" value="1"/>
</dbReference>
<feature type="modified residue" description="4-aspartylphosphate" evidence="3">
    <location>
        <position position="61"/>
    </location>
</feature>
<comment type="caution">
    <text evidence="5">The sequence shown here is derived from an EMBL/GenBank/DDBJ whole genome shotgun (WGS) entry which is preliminary data.</text>
</comment>
<dbReference type="InterPro" id="IPR011006">
    <property type="entry name" value="CheY-like_superfamily"/>
</dbReference>
<dbReference type="Proteomes" id="UP000280444">
    <property type="component" value="Unassembled WGS sequence"/>
</dbReference>
<keyword evidence="1 3" id="KW-0597">Phosphoprotein</keyword>
<dbReference type="PROSITE" id="PS50110">
    <property type="entry name" value="RESPONSE_REGULATORY"/>
    <property type="match status" value="1"/>
</dbReference>
<dbReference type="PANTHER" id="PTHR43214">
    <property type="entry name" value="TWO-COMPONENT RESPONSE REGULATOR"/>
    <property type="match status" value="1"/>
</dbReference>
<dbReference type="EMBL" id="RQZF01000005">
    <property type="protein sequence ID" value="RRC95228.1"/>
    <property type="molecule type" value="Genomic_DNA"/>
</dbReference>
<protein>
    <submittedName>
        <fullName evidence="5">DNA-binding response regulator</fullName>
    </submittedName>
</protein>
<keyword evidence="2 5" id="KW-0238">DNA-binding</keyword>
<dbReference type="InterPro" id="IPR039420">
    <property type="entry name" value="WalR-like"/>
</dbReference>
<dbReference type="InterPro" id="IPR001789">
    <property type="entry name" value="Sig_transdc_resp-reg_receiver"/>
</dbReference>
<evidence type="ECO:0000256" key="3">
    <source>
        <dbReference type="PROSITE-ProRule" id="PRU00169"/>
    </source>
</evidence>
<dbReference type="GO" id="GO:0006355">
    <property type="term" value="P:regulation of DNA-templated transcription"/>
    <property type="evidence" value="ECO:0007669"/>
    <property type="project" value="InterPro"/>
</dbReference>
<dbReference type="CDD" id="cd17535">
    <property type="entry name" value="REC_NarL-like"/>
    <property type="match status" value="1"/>
</dbReference>
<dbReference type="Pfam" id="PF00072">
    <property type="entry name" value="Response_reg"/>
    <property type="match status" value="1"/>
</dbReference>
<dbReference type="Gene3D" id="3.40.50.2300">
    <property type="match status" value="1"/>
</dbReference>
<organism evidence="5 6">
    <name type="scientific">Schaalia canis</name>
    <dbReference type="NCBI Taxonomy" id="100469"/>
    <lineage>
        <taxon>Bacteria</taxon>
        <taxon>Bacillati</taxon>
        <taxon>Actinomycetota</taxon>
        <taxon>Actinomycetes</taxon>
        <taxon>Actinomycetales</taxon>
        <taxon>Actinomycetaceae</taxon>
        <taxon>Schaalia</taxon>
    </lineage>
</organism>
<dbReference type="InterPro" id="IPR016032">
    <property type="entry name" value="Sig_transdc_resp-reg_C-effctor"/>
</dbReference>
<sequence length="228" mass="25125">MTRPAPTPMKVMLVEDNDALREGLARQLQRAGKITIVATAHDGYEALELLRTIPTDLVLMDVEMPHLDGVEATRIITEEHANIRVAMYTAFERSERLSAAMAAGAVGFLTKDMPIKDVIDALERIRVGEHVLSPQATNAAISTLKLMGDYHRSSTHWNELVDELSAGQRAVYDELITGATNKEIAKKIAYSEGTVRVYVTQILDHFGCQSRTEVALRAARAGIVNKTQ</sequence>
<dbReference type="Pfam" id="PF00196">
    <property type="entry name" value="GerE"/>
    <property type="match status" value="1"/>
</dbReference>
<dbReference type="GO" id="GO:0000160">
    <property type="term" value="P:phosphorelay signal transduction system"/>
    <property type="evidence" value="ECO:0007669"/>
    <property type="project" value="InterPro"/>
</dbReference>
<feature type="domain" description="Response regulatory" evidence="4">
    <location>
        <begin position="10"/>
        <end position="126"/>
    </location>
</feature>
<evidence type="ECO:0000313" key="5">
    <source>
        <dbReference type="EMBL" id="RRC95228.1"/>
    </source>
</evidence>